<keyword evidence="4" id="KW-0812">Transmembrane</keyword>
<dbReference type="GO" id="GO:0016020">
    <property type="term" value="C:membrane"/>
    <property type="evidence" value="ECO:0007669"/>
    <property type="project" value="UniProtKB-SubCell"/>
</dbReference>
<evidence type="ECO:0000256" key="7">
    <source>
        <dbReference type="ARBA" id="ARBA00023136"/>
    </source>
</evidence>
<evidence type="ECO:0000256" key="4">
    <source>
        <dbReference type="ARBA" id="ARBA00022692"/>
    </source>
</evidence>
<sequence length="125" mass="14559">MLTVYVFQASFASWEPRPTRHCHKYPWQQYVKLGTVLRYFGYTVVALHGSLQSEIQVVSYDFSFFNMFTCRMNKLAPKSVRLVFRDPCMRVALEVSKVLIELACSISNHRLFSHDALSDHLHEAL</sequence>
<comment type="caution">
    <text evidence="9">The sequence shown here is derived from an EMBL/GenBank/DDBJ whole genome shotgun (WGS) entry which is preliminary data.</text>
</comment>
<keyword evidence="7" id="KW-0472">Membrane</keyword>
<keyword evidence="6" id="KW-0406">Ion transport</keyword>
<organism evidence="9 10">
    <name type="scientific">Dendrobium chrysotoxum</name>
    <name type="common">Orchid</name>
    <dbReference type="NCBI Taxonomy" id="161865"/>
    <lineage>
        <taxon>Eukaryota</taxon>
        <taxon>Viridiplantae</taxon>
        <taxon>Streptophyta</taxon>
        <taxon>Embryophyta</taxon>
        <taxon>Tracheophyta</taxon>
        <taxon>Spermatophyta</taxon>
        <taxon>Magnoliopsida</taxon>
        <taxon>Liliopsida</taxon>
        <taxon>Asparagales</taxon>
        <taxon>Orchidaceae</taxon>
        <taxon>Epidendroideae</taxon>
        <taxon>Malaxideae</taxon>
        <taxon>Dendrobiinae</taxon>
        <taxon>Dendrobium</taxon>
    </lineage>
</organism>
<dbReference type="GO" id="GO:0034220">
    <property type="term" value="P:monoatomic ion transmembrane transport"/>
    <property type="evidence" value="ECO:0007669"/>
    <property type="project" value="UniProtKB-KW"/>
</dbReference>
<evidence type="ECO:0000256" key="1">
    <source>
        <dbReference type="ARBA" id="ARBA00004141"/>
    </source>
</evidence>
<gene>
    <name evidence="9" type="ORF">IEQ34_004640</name>
</gene>
<proteinExistence type="inferred from homology"/>
<dbReference type="AlphaFoldDB" id="A0AAV7HHM2"/>
<dbReference type="GO" id="GO:0015743">
    <property type="term" value="P:malate transport"/>
    <property type="evidence" value="ECO:0007669"/>
    <property type="project" value="InterPro"/>
</dbReference>
<accession>A0AAV7HHM2</accession>
<keyword evidence="8" id="KW-0407">Ion channel</keyword>
<dbReference type="InterPro" id="IPR020966">
    <property type="entry name" value="ALMT"/>
</dbReference>
<evidence type="ECO:0000256" key="3">
    <source>
        <dbReference type="ARBA" id="ARBA00022448"/>
    </source>
</evidence>
<comment type="similarity">
    <text evidence="2">Belongs to the aromatic acid exporter (TC 2.A.85) family.</text>
</comment>
<dbReference type="PANTHER" id="PTHR31086">
    <property type="entry name" value="ALUMINUM-ACTIVATED MALATE TRANSPORTER 10"/>
    <property type="match status" value="1"/>
</dbReference>
<evidence type="ECO:0000256" key="5">
    <source>
        <dbReference type="ARBA" id="ARBA00022989"/>
    </source>
</evidence>
<keyword evidence="3" id="KW-0813">Transport</keyword>
<keyword evidence="5" id="KW-1133">Transmembrane helix</keyword>
<evidence type="ECO:0000256" key="2">
    <source>
        <dbReference type="ARBA" id="ARBA00007079"/>
    </source>
</evidence>
<dbReference type="EMBL" id="JAGFBR010000005">
    <property type="protein sequence ID" value="KAH0467402.1"/>
    <property type="molecule type" value="Genomic_DNA"/>
</dbReference>
<evidence type="ECO:0000313" key="10">
    <source>
        <dbReference type="Proteomes" id="UP000775213"/>
    </source>
</evidence>
<evidence type="ECO:0000313" key="9">
    <source>
        <dbReference type="EMBL" id="KAH0467402.1"/>
    </source>
</evidence>
<dbReference type="Proteomes" id="UP000775213">
    <property type="component" value="Unassembled WGS sequence"/>
</dbReference>
<evidence type="ECO:0000256" key="6">
    <source>
        <dbReference type="ARBA" id="ARBA00023065"/>
    </source>
</evidence>
<name>A0AAV7HHM2_DENCH</name>
<reference evidence="9 10" key="1">
    <citation type="journal article" date="2021" name="Hortic Res">
        <title>Chromosome-scale assembly of the Dendrobium chrysotoxum genome enhances the understanding of orchid evolution.</title>
        <authorList>
            <person name="Zhang Y."/>
            <person name="Zhang G.Q."/>
            <person name="Zhang D."/>
            <person name="Liu X.D."/>
            <person name="Xu X.Y."/>
            <person name="Sun W.H."/>
            <person name="Yu X."/>
            <person name="Zhu X."/>
            <person name="Wang Z.W."/>
            <person name="Zhao X."/>
            <person name="Zhong W.Y."/>
            <person name="Chen H."/>
            <person name="Yin W.L."/>
            <person name="Huang T."/>
            <person name="Niu S.C."/>
            <person name="Liu Z.J."/>
        </authorList>
    </citation>
    <scope>NUCLEOTIDE SEQUENCE [LARGE SCALE GENOMIC DNA]</scope>
    <source>
        <strain evidence="9">Lindl</strain>
    </source>
</reference>
<keyword evidence="10" id="KW-1185">Reference proteome</keyword>
<protein>
    <submittedName>
        <fullName evidence="9">Uncharacterized protein</fullName>
    </submittedName>
</protein>
<comment type="subcellular location">
    <subcellularLocation>
        <location evidence="1">Membrane</location>
        <topology evidence="1">Multi-pass membrane protein</topology>
    </subcellularLocation>
</comment>
<dbReference type="Pfam" id="PF11744">
    <property type="entry name" value="ALMT"/>
    <property type="match status" value="1"/>
</dbReference>
<evidence type="ECO:0000256" key="8">
    <source>
        <dbReference type="ARBA" id="ARBA00023303"/>
    </source>
</evidence>